<organism evidence="2">
    <name type="scientific">Blastobotrys adeninivorans</name>
    <name type="common">Yeast</name>
    <name type="synonym">Arxula adeninivorans</name>
    <dbReference type="NCBI Taxonomy" id="409370"/>
    <lineage>
        <taxon>Eukaryota</taxon>
        <taxon>Fungi</taxon>
        <taxon>Dikarya</taxon>
        <taxon>Ascomycota</taxon>
        <taxon>Saccharomycotina</taxon>
        <taxon>Dipodascomycetes</taxon>
        <taxon>Dipodascales</taxon>
        <taxon>Trichomonascaceae</taxon>
        <taxon>Blastobotrys</taxon>
    </lineage>
</organism>
<name>A0A060TAV2_BLAAD</name>
<dbReference type="InterPro" id="IPR029071">
    <property type="entry name" value="Ubiquitin-like_domsf"/>
</dbReference>
<proteinExistence type="predicted"/>
<feature type="region of interest" description="Disordered" evidence="1">
    <location>
        <begin position="1"/>
        <end position="87"/>
    </location>
</feature>
<accession>A0A060TAV2</accession>
<evidence type="ECO:0000256" key="1">
    <source>
        <dbReference type="SAM" id="MobiDB-lite"/>
    </source>
</evidence>
<feature type="compositionally biased region" description="Polar residues" evidence="1">
    <location>
        <begin position="69"/>
        <end position="81"/>
    </location>
</feature>
<feature type="compositionally biased region" description="Low complexity" evidence="1">
    <location>
        <begin position="39"/>
        <end position="53"/>
    </location>
</feature>
<feature type="region of interest" description="Disordered" evidence="1">
    <location>
        <begin position="507"/>
        <end position="577"/>
    </location>
</feature>
<feature type="region of interest" description="Disordered" evidence="1">
    <location>
        <begin position="450"/>
        <end position="484"/>
    </location>
</feature>
<gene>
    <name evidence="2" type="ORF">GNLVRS02_ARAD1D28996g</name>
</gene>
<sequence length="577" mass="64008">MAEVARAPTRYRKPGPRSGTVAEPKPLGIQAQAQKMVRARSATPTRSPSSTPSSHPPSRTPSRSTPPAKSTNPFQSNNPFLKQTPGPAVDLFADFDFGHNNKHQHQMYNHNNGSTMSDGWSFDSNSSQKQHHHQHHHYHHHYHNAHDKPLSKAVGKGPDKAHMETSRSTSQSKDKQVPDPCPEGTESILLTIHLPNRQTVTKECSIVRTIGELLHDIVTENADLLDSNNDDDYMLWEVIPDYAIQRPLRTQEYLKFIQTSWGQASKRGLAAYLEVGSSETRLAPQSIASLTPRRDLLNRGAGFSGRVQYCKKGLEWSSGWKKGQLDINDGVLRLRKSAKDSRDLRTLTLSEFELYEVNPEIAKARKLKAITSCIVLRSQQSPHLFVEPSDSMLAVIPSHPNDYSLLKNILHSVRSQTVGRQCNAFKQQAINGNSPTHDSGVNLLNIHANTHPQQHHPAHQQKSDDDVPLASSMGKLNIDGDNSIRPTGLLGEQYDKIAQEKVLSHNNTVDHPTFAPNSLLGRGTQDPAESGFGRGLLGRSYTTKSRKGPTMLGRSNTTAARPSQKESKSGFIRHLRS</sequence>
<dbReference type="SUPFAM" id="SSF54236">
    <property type="entry name" value="Ubiquitin-like"/>
    <property type="match status" value="1"/>
</dbReference>
<feature type="compositionally biased region" description="Polar residues" evidence="1">
    <location>
        <begin position="119"/>
        <end position="128"/>
    </location>
</feature>
<dbReference type="AlphaFoldDB" id="A0A060TAV2"/>
<evidence type="ECO:0000313" key="2">
    <source>
        <dbReference type="EMBL" id="CDP38185.1"/>
    </source>
</evidence>
<reference evidence="2" key="2">
    <citation type="submission" date="2014-06" db="EMBL/GenBank/DDBJ databases">
        <title>The complete genome of Blastobotrys (Arxula) adeninivorans LS3 - a yeast of biotechnological interest.</title>
        <authorList>
            <person name="Kunze G."/>
            <person name="Gaillardin C."/>
            <person name="Czernicka M."/>
            <person name="Durrens P."/>
            <person name="Martin T."/>
            <person name="Boer E."/>
            <person name="Gabaldon T."/>
            <person name="Cruz J."/>
            <person name="Talla E."/>
            <person name="Marck C."/>
            <person name="Goffeau A."/>
            <person name="Barbe V."/>
            <person name="Baret P."/>
            <person name="Baronian K."/>
            <person name="Beier S."/>
            <person name="Bleykasten C."/>
            <person name="Bode R."/>
            <person name="Casaregola S."/>
            <person name="Despons L."/>
            <person name="Fairhead C."/>
            <person name="Giersberg M."/>
            <person name="Gierski P."/>
            <person name="Hahnel U."/>
            <person name="Hartmann A."/>
            <person name="Jankowska D."/>
            <person name="Jubin C."/>
            <person name="Jung P."/>
            <person name="Lafontaine I."/>
            <person name="Leh-Louis V."/>
            <person name="Lemaire M."/>
            <person name="Marcet-Houben M."/>
            <person name="Mascher M."/>
            <person name="Morel G."/>
            <person name="Richard G.-F."/>
            <person name="Riechen J."/>
            <person name="Sacerdot C."/>
            <person name="Sarkar A."/>
            <person name="Savel G."/>
            <person name="Schacherer J."/>
            <person name="Sherman D."/>
            <person name="Straub M.-L."/>
            <person name="Stein N."/>
            <person name="Thierry A."/>
            <person name="Trautwein-Schult A."/>
            <person name="Westhof E."/>
            <person name="Worch S."/>
            <person name="Dujon B."/>
            <person name="Souciet J.-L."/>
            <person name="Wincker P."/>
            <person name="Scholz U."/>
            <person name="Neuveglise N."/>
        </authorList>
    </citation>
    <scope>NUCLEOTIDE SEQUENCE</scope>
    <source>
        <strain evidence="2">LS3</strain>
    </source>
</reference>
<feature type="region of interest" description="Disordered" evidence="1">
    <location>
        <begin position="119"/>
        <end position="184"/>
    </location>
</feature>
<dbReference type="EMBL" id="HG937694">
    <property type="protein sequence ID" value="CDP38185.1"/>
    <property type="molecule type" value="Genomic_DNA"/>
</dbReference>
<feature type="compositionally biased region" description="Basic residues" evidence="1">
    <location>
        <begin position="129"/>
        <end position="143"/>
    </location>
</feature>
<protein>
    <submittedName>
        <fullName evidence="2">ARAD1D28996p</fullName>
    </submittedName>
</protein>
<reference evidence="2" key="1">
    <citation type="submission" date="2014-02" db="EMBL/GenBank/DDBJ databases">
        <authorList>
            <person name="Genoscope - CEA"/>
        </authorList>
    </citation>
    <scope>NUCLEOTIDE SEQUENCE</scope>
    <source>
        <strain evidence="2">LS3</strain>
    </source>
</reference>